<feature type="transmembrane region" description="Helical" evidence="1">
    <location>
        <begin position="12"/>
        <end position="33"/>
    </location>
</feature>
<evidence type="ECO:0000256" key="1">
    <source>
        <dbReference type="SAM" id="Phobius"/>
    </source>
</evidence>
<sequence length="224" mass="24949">MEQRFPLVLTNRWKATSFVLATIVVALATMGLIGFAAALYPLLGIVGLGLWFAGLWVLPERLGKKVAYSLATATLDETGLTVCYETTGTVQHLAFADMVSYSTYFNSGLTIRPRRGRTLCLHLNSRLHPQGMGKMWALINAFESIVAAYQRQHPQQPQIANLGFLERPAGAFWLVVFATFVGWLGWRAGQPLASEGTWGGFLFASLLLTIYALAWRHARMQWKR</sequence>
<name>A0A931FHE9_9BACT</name>
<dbReference type="Proteomes" id="UP000645610">
    <property type="component" value="Unassembled WGS sequence"/>
</dbReference>
<keyword evidence="1" id="KW-0812">Transmembrane</keyword>
<feature type="transmembrane region" description="Helical" evidence="1">
    <location>
        <begin position="198"/>
        <end position="215"/>
    </location>
</feature>
<keyword evidence="1" id="KW-0472">Membrane</keyword>
<evidence type="ECO:0000313" key="3">
    <source>
        <dbReference type="Proteomes" id="UP000645610"/>
    </source>
</evidence>
<comment type="caution">
    <text evidence="2">The sequence shown here is derived from an EMBL/GenBank/DDBJ whole genome shotgun (WGS) entry which is preliminary data.</text>
</comment>
<organism evidence="2 3">
    <name type="scientific">Hymenobacter properus</name>
    <dbReference type="NCBI Taxonomy" id="2791026"/>
    <lineage>
        <taxon>Bacteria</taxon>
        <taxon>Pseudomonadati</taxon>
        <taxon>Bacteroidota</taxon>
        <taxon>Cytophagia</taxon>
        <taxon>Cytophagales</taxon>
        <taxon>Hymenobacteraceae</taxon>
        <taxon>Hymenobacter</taxon>
    </lineage>
</organism>
<accession>A0A931FHE9</accession>
<dbReference type="AlphaFoldDB" id="A0A931FHE9"/>
<feature type="transmembrane region" description="Helical" evidence="1">
    <location>
        <begin position="39"/>
        <end position="58"/>
    </location>
</feature>
<keyword evidence="1" id="KW-1133">Transmembrane helix</keyword>
<dbReference type="RefSeq" id="WP_196285325.1">
    <property type="nucleotide sequence ID" value="NZ_JADQDP010000001.1"/>
</dbReference>
<gene>
    <name evidence="2" type="ORF">I2I01_05090</name>
</gene>
<reference evidence="2 3" key="1">
    <citation type="submission" date="2020-11" db="EMBL/GenBank/DDBJ databases">
        <authorList>
            <person name="Kim M.K."/>
        </authorList>
    </citation>
    <scope>NUCLEOTIDE SEQUENCE [LARGE SCALE GENOMIC DNA]</scope>
    <source>
        <strain evidence="2 3">BT439</strain>
    </source>
</reference>
<proteinExistence type="predicted"/>
<keyword evidence="3" id="KW-1185">Reference proteome</keyword>
<dbReference type="EMBL" id="JADQDP010000001">
    <property type="protein sequence ID" value="MBF9140997.1"/>
    <property type="molecule type" value="Genomic_DNA"/>
</dbReference>
<evidence type="ECO:0000313" key="2">
    <source>
        <dbReference type="EMBL" id="MBF9140997.1"/>
    </source>
</evidence>
<feature type="transmembrane region" description="Helical" evidence="1">
    <location>
        <begin position="169"/>
        <end position="186"/>
    </location>
</feature>
<protein>
    <submittedName>
        <fullName evidence="2">Uncharacterized protein</fullName>
    </submittedName>
</protein>